<dbReference type="RefSeq" id="XP_006035586.1">
    <property type="nucleotide sequence ID" value="XM_006035524.3"/>
</dbReference>
<dbReference type="FunFam" id="2.80.10.50:FF:000013">
    <property type="entry name" value="Interleukin-1"/>
    <property type="match status" value="1"/>
</dbReference>
<proteinExistence type="inferred from homology"/>
<sequence length="202" mass="22317">MAAFGSRDKPRGSLSPMAVGQPKPAKGRQRDKDMEDLFDNFSCKETEPHVCVPMATPSPAPFTLRDVKQKVVCLRAQNLVAIQDDSNAAADTISVVPNQFMDRGNYPIIMGIEDGNRCLSCGTASEPQLQLENENIMTISNSQSDASRFTFFNTPQGNTHHFESAAYPGWFICTSQKSNEPVSLTNQLGQVNITDFYFSRNN</sequence>
<dbReference type="GO" id="GO:0005149">
    <property type="term" value="F:interleukin-1 receptor binding"/>
    <property type="evidence" value="ECO:0007669"/>
    <property type="project" value="UniProtKB-UniRule"/>
</dbReference>
<dbReference type="GeneID" id="102386460"/>
<dbReference type="AlphaFoldDB" id="A0A1U7S6B9"/>
<dbReference type="GO" id="GO:0005615">
    <property type="term" value="C:extracellular space"/>
    <property type="evidence" value="ECO:0007669"/>
    <property type="project" value="InterPro"/>
</dbReference>
<comment type="similarity">
    <text evidence="2 8">Belongs to the IL-1 family.</text>
</comment>
<evidence type="ECO:0000256" key="5">
    <source>
        <dbReference type="ARBA" id="ARBA00023157"/>
    </source>
</evidence>
<evidence type="ECO:0000256" key="9">
    <source>
        <dbReference type="SAM" id="MobiDB-lite"/>
    </source>
</evidence>
<dbReference type="GO" id="GO:0071222">
    <property type="term" value="P:cellular response to lipopolysaccharide"/>
    <property type="evidence" value="ECO:0007669"/>
    <property type="project" value="TreeGrafter"/>
</dbReference>
<dbReference type="KEGG" id="asn:102386460"/>
<dbReference type="Proteomes" id="UP000189705">
    <property type="component" value="Unplaced"/>
</dbReference>
<dbReference type="SUPFAM" id="SSF50353">
    <property type="entry name" value="Cytokine"/>
    <property type="match status" value="1"/>
</dbReference>
<dbReference type="PANTHER" id="PTHR10078:SF28">
    <property type="entry name" value="INTERLEUKIN-1 RECEPTOR ANTAGONIST PROTEIN"/>
    <property type="match status" value="1"/>
</dbReference>
<dbReference type="GO" id="GO:0005125">
    <property type="term" value="F:cytokine activity"/>
    <property type="evidence" value="ECO:0007669"/>
    <property type="project" value="UniProtKB-UniRule"/>
</dbReference>
<gene>
    <name evidence="11" type="primary">LOC102386460</name>
</gene>
<dbReference type="GO" id="GO:0002437">
    <property type="term" value="P:inflammatory response to antigenic stimulus"/>
    <property type="evidence" value="ECO:0007669"/>
    <property type="project" value="TreeGrafter"/>
</dbReference>
<evidence type="ECO:0000256" key="2">
    <source>
        <dbReference type="ARBA" id="ARBA00010448"/>
    </source>
</evidence>
<dbReference type="eggNOG" id="ENOG502SRSC">
    <property type="taxonomic scope" value="Eukaryota"/>
</dbReference>
<dbReference type="GO" id="GO:0019221">
    <property type="term" value="P:cytokine-mediated signaling pathway"/>
    <property type="evidence" value="ECO:0007669"/>
    <property type="project" value="TreeGrafter"/>
</dbReference>
<keyword evidence="5" id="KW-1015">Disulfide bond</keyword>
<dbReference type="PRINTS" id="PR01360">
    <property type="entry name" value="INTRLEUKIN1X"/>
</dbReference>
<evidence type="ECO:0000256" key="4">
    <source>
        <dbReference type="ARBA" id="ARBA00022729"/>
    </source>
</evidence>
<keyword evidence="4" id="KW-0732">Signal</keyword>
<evidence type="ECO:0000256" key="6">
    <source>
        <dbReference type="ARBA" id="ARBA00023180"/>
    </source>
</evidence>
<dbReference type="InterPro" id="IPR003297">
    <property type="entry name" value="IL-1RA/IL-36"/>
</dbReference>
<evidence type="ECO:0000256" key="1">
    <source>
        <dbReference type="ARBA" id="ARBA00004613"/>
    </source>
</evidence>
<dbReference type="InterPro" id="IPR020877">
    <property type="entry name" value="IL-1_CS"/>
</dbReference>
<organism evidence="10 11">
    <name type="scientific">Alligator sinensis</name>
    <name type="common">Chinese alligator</name>
    <dbReference type="NCBI Taxonomy" id="38654"/>
    <lineage>
        <taxon>Eukaryota</taxon>
        <taxon>Metazoa</taxon>
        <taxon>Chordata</taxon>
        <taxon>Craniata</taxon>
        <taxon>Vertebrata</taxon>
        <taxon>Euteleostomi</taxon>
        <taxon>Archelosauria</taxon>
        <taxon>Archosauria</taxon>
        <taxon>Crocodylia</taxon>
        <taxon>Alligatoridae</taxon>
        <taxon>Alligatorinae</taxon>
        <taxon>Alligator</taxon>
    </lineage>
</organism>
<accession>A0A1U7S6B9</accession>
<keyword evidence="10" id="KW-1185">Reference proteome</keyword>
<evidence type="ECO:0000313" key="10">
    <source>
        <dbReference type="Proteomes" id="UP000189705"/>
    </source>
</evidence>
<keyword evidence="6" id="KW-0325">Glycoprotein</keyword>
<dbReference type="PRINTS" id="PR00264">
    <property type="entry name" value="INTERLEUKIN1"/>
</dbReference>
<feature type="compositionally biased region" description="Basic and acidic residues" evidence="9">
    <location>
        <begin position="1"/>
        <end position="11"/>
    </location>
</feature>
<feature type="region of interest" description="Disordered" evidence="9">
    <location>
        <begin position="1"/>
        <end position="33"/>
    </location>
</feature>
<comment type="function">
    <text evidence="7">Anti-inflammatory antagonist of interleukin-1 family of proinflammatory cytokines such as interleukin-1beta/IL1B and interleukin-1alpha/IL1A. Protects from immune dysregulation and uncontrolled systemic inflammation triggered by IL1 for a range of innate stimulatory agents such as pathogens.</text>
</comment>
<dbReference type="PANTHER" id="PTHR10078">
    <property type="entry name" value="INTERLEUKIN-1 FAMILY MEMBER"/>
    <property type="match status" value="1"/>
</dbReference>
<dbReference type="GO" id="GO:0010628">
    <property type="term" value="P:positive regulation of gene expression"/>
    <property type="evidence" value="ECO:0007669"/>
    <property type="project" value="TreeGrafter"/>
</dbReference>
<dbReference type="RefSeq" id="XP_006035585.2">
    <property type="nucleotide sequence ID" value="XM_006035523.3"/>
</dbReference>
<dbReference type="Gene3D" id="2.80.10.50">
    <property type="match status" value="1"/>
</dbReference>
<evidence type="ECO:0000256" key="3">
    <source>
        <dbReference type="ARBA" id="ARBA00022525"/>
    </source>
</evidence>
<dbReference type="Pfam" id="PF00340">
    <property type="entry name" value="IL1"/>
    <property type="match status" value="1"/>
</dbReference>
<evidence type="ECO:0000256" key="7">
    <source>
        <dbReference type="ARBA" id="ARBA00034096"/>
    </source>
</evidence>
<dbReference type="SMART" id="SM00125">
    <property type="entry name" value="IL1"/>
    <property type="match status" value="1"/>
</dbReference>
<evidence type="ECO:0000256" key="8">
    <source>
        <dbReference type="RuleBase" id="RU003753"/>
    </source>
</evidence>
<dbReference type="PROSITE" id="PS00253">
    <property type="entry name" value="INTERLEUKIN_1"/>
    <property type="match status" value="1"/>
</dbReference>
<comment type="subcellular location">
    <subcellularLocation>
        <location evidence="1 8">Secreted</location>
    </subcellularLocation>
</comment>
<protein>
    <recommendedName>
        <fullName evidence="8">Interleukin-1</fullName>
    </recommendedName>
</protein>
<name>A0A1U7S6B9_ALLSI</name>
<dbReference type="InterPro" id="IPR008996">
    <property type="entry name" value="IL1/FGF"/>
</dbReference>
<evidence type="ECO:0000313" key="11">
    <source>
        <dbReference type="RefSeq" id="XP_006035586.1"/>
    </source>
</evidence>
<keyword evidence="3 8" id="KW-0964">Secreted</keyword>
<dbReference type="InterPro" id="IPR000975">
    <property type="entry name" value="IL-1_fam"/>
</dbReference>
<reference evidence="11" key="1">
    <citation type="submission" date="2025-08" db="UniProtKB">
        <authorList>
            <consortium name="RefSeq"/>
        </authorList>
    </citation>
    <scope>IDENTIFICATION</scope>
</reference>